<dbReference type="PANTHER" id="PTHR11803">
    <property type="entry name" value="2-IMINOBUTANOATE/2-IMINOPROPANOATE DEAMINASE RIDA"/>
    <property type="match status" value="1"/>
</dbReference>
<gene>
    <name evidence="2" type="ORF">FRC54_09020</name>
</gene>
<name>A0A6N7J1Q0_9FIRM</name>
<accession>A0A6N7J1Q0</accession>
<reference evidence="2" key="1">
    <citation type="journal article" date="2020" name="Appl. Environ. Microbiol.">
        <title>Medium-Chain Fatty Acid Synthesis by 'Candidatus Weimeria bifida' gen. nov., sp. nov., and 'Candidatus Pseudoramibacter fermentans' sp. nov.</title>
        <authorList>
            <person name="Scarborough M.J."/>
            <person name="Myers K.S."/>
            <person name="Donohue T.J."/>
            <person name="Noguera D.R."/>
        </authorList>
    </citation>
    <scope>NUCLEOTIDE SEQUENCE</scope>
    <source>
        <strain evidence="2">LCO1.1</strain>
    </source>
</reference>
<comment type="similarity">
    <text evidence="1">Belongs to the RutC family.</text>
</comment>
<dbReference type="InterPro" id="IPR035959">
    <property type="entry name" value="RutC-like_sf"/>
</dbReference>
<dbReference type="GO" id="GO:0005829">
    <property type="term" value="C:cytosol"/>
    <property type="evidence" value="ECO:0007669"/>
    <property type="project" value="TreeGrafter"/>
</dbReference>
<evidence type="ECO:0000313" key="2">
    <source>
        <dbReference type="EMBL" id="MQN02023.1"/>
    </source>
</evidence>
<dbReference type="Pfam" id="PF01042">
    <property type="entry name" value="Ribonuc_L-PSP"/>
    <property type="match status" value="1"/>
</dbReference>
<sequence length="124" mass="13336">MKYISTDKAPQAIGPYSQGIVAGDTVYLSGQIGIDPAVGKPVSGIEAQTEQICKNIGELLKEAGTDYGHVVKTTCFLADIDDFKTFNGIYEKYFISKPSRSCVAVKDLPAGMLCEIEVIAVIEK</sequence>
<dbReference type="InterPro" id="IPR006175">
    <property type="entry name" value="YjgF/YER057c/UK114"/>
</dbReference>
<dbReference type="EMBL" id="VOGC01000007">
    <property type="protein sequence ID" value="MQN02023.1"/>
    <property type="molecule type" value="Genomic_DNA"/>
</dbReference>
<protein>
    <submittedName>
        <fullName evidence="2">RidA family protein</fullName>
    </submittedName>
</protein>
<comment type="caution">
    <text evidence="2">The sequence shown here is derived from an EMBL/GenBank/DDBJ whole genome shotgun (WGS) entry which is preliminary data.</text>
</comment>
<evidence type="ECO:0000313" key="3">
    <source>
        <dbReference type="Proteomes" id="UP000460257"/>
    </source>
</evidence>
<dbReference type="Proteomes" id="UP000460257">
    <property type="component" value="Unassembled WGS sequence"/>
</dbReference>
<dbReference type="Gene3D" id="3.30.1330.40">
    <property type="entry name" value="RutC-like"/>
    <property type="match status" value="1"/>
</dbReference>
<dbReference type="PANTHER" id="PTHR11803:SF58">
    <property type="entry name" value="PROTEIN HMF1-RELATED"/>
    <property type="match status" value="1"/>
</dbReference>
<dbReference type="SUPFAM" id="SSF55298">
    <property type="entry name" value="YjgF-like"/>
    <property type="match status" value="1"/>
</dbReference>
<evidence type="ECO:0000256" key="1">
    <source>
        <dbReference type="ARBA" id="ARBA00010552"/>
    </source>
</evidence>
<dbReference type="AlphaFoldDB" id="A0A6N7J1Q0"/>
<keyword evidence="3" id="KW-1185">Reference proteome</keyword>
<organism evidence="2 3">
    <name type="scientific">Candidatus Weimeria bifida</name>
    <dbReference type="NCBI Taxonomy" id="2599074"/>
    <lineage>
        <taxon>Bacteria</taxon>
        <taxon>Bacillati</taxon>
        <taxon>Bacillota</taxon>
        <taxon>Clostridia</taxon>
        <taxon>Lachnospirales</taxon>
        <taxon>Lachnospiraceae</taxon>
        <taxon>Candidatus Weimeria</taxon>
    </lineage>
</organism>
<dbReference type="NCBIfam" id="TIGR00004">
    <property type="entry name" value="Rid family detoxifying hydrolase"/>
    <property type="match status" value="1"/>
</dbReference>
<dbReference type="InterPro" id="IPR006056">
    <property type="entry name" value="RidA"/>
</dbReference>
<dbReference type="GO" id="GO:0019239">
    <property type="term" value="F:deaminase activity"/>
    <property type="evidence" value="ECO:0007669"/>
    <property type="project" value="TreeGrafter"/>
</dbReference>
<dbReference type="FunFam" id="3.30.1330.40:FF:000001">
    <property type="entry name" value="L-PSP family endoribonuclease"/>
    <property type="match status" value="1"/>
</dbReference>
<dbReference type="CDD" id="cd00448">
    <property type="entry name" value="YjgF_YER057c_UK114_family"/>
    <property type="match status" value="1"/>
</dbReference>
<proteinExistence type="inferred from homology"/>